<protein>
    <submittedName>
        <fullName evidence="7">RNA polymerase sigma-70 factor (ECF subfamily)</fullName>
    </submittedName>
</protein>
<proteinExistence type="inferred from homology"/>
<evidence type="ECO:0000256" key="5">
    <source>
        <dbReference type="ARBA" id="ARBA00023163"/>
    </source>
</evidence>
<evidence type="ECO:0000313" key="8">
    <source>
        <dbReference type="Proteomes" id="UP001234880"/>
    </source>
</evidence>
<feature type="domain" description="RNA polymerase sigma factor 70 region 4 type 2" evidence="6">
    <location>
        <begin position="111"/>
        <end position="160"/>
    </location>
</feature>
<accession>A0ABT9KZJ5</accession>
<keyword evidence="4" id="KW-0238">DNA-binding</keyword>
<dbReference type="PANTHER" id="PTHR43133">
    <property type="entry name" value="RNA POLYMERASE ECF-TYPE SIGMA FACTO"/>
    <property type="match status" value="1"/>
</dbReference>
<gene>
    <name evidence="7" type="ORF">JOF35_005169</name>
</gene>
<keyword evidence="5" id="KW-0804">Transcription</keyword>
<dbReference type="InterPro" id="IPR013324">
    <property type="entry name" value="RNA_pol_sigma_r3/r4-like"/>
</dbReference>
<dbReference type="Proteomes" id="UP001234880">
    <property type="component" value="Unassembled WGS sequence"/>
</dbReference>
<evidence type="ECO:0000313" key="7">
    <source>
        <dbReference type="EMBL" id="MDP9612892.1"/>
    </source>
</evidence>
<evidence type="ECO:0000256" key="1">
    <source>
        <dbReference type="ARBA" id="ARBA00010641"/>
    </source>
</evidence>
<dbReference type="InterPro" id="IPR039425">
    <property type="entry name" value="RNA_pol_sigma-70-like"/>
</dbReference>
<keyword evidence="3" id="KW-0731">Sigma factor</keyword>
<dbReference type="InterPro" id="IPR013249">
    <property type="entry name" value="RNA_pol_sigma70_r4_t2"/>
</dbReference>
<dbReference type="InterPro" id="IPR014284">
    <property type="entry name" value="RNA_pol_sigma-70_dom"/>
</dbReference>
<reference evidence="7 8" key="1">
    <citation type="submission" date="2023-07" db="EMBL/GenBank/DDBJ databases">
        <title>Sequencing the genomes of 1000 actinobacteria strains.</title>
        <authorList>
            <person name="Klenk H.-P."/>
        </authorList>
    </citation>
    <scope>NUCLEOTIDE SEQUENCE [LARGE SCALE GENOMIC DNA]</scope>
    <source>
        <strain evidence="7 8">DSM 41600</strain>
    </source>
</reference>
<keyword evidence="2" id="KW-0805">Transcription regulation</keyword>
<evidence type="ECO:0000256" key="2">
    <source>
        <dbReference type="ARBA" id="ARBA00023015"/>
    </source>
</evidence>
<dbReference type="Gene3D" id="1.10.10.10">
    <property type="entry name" value="Winged helix-like DNA-binding domain superfamily/Winged helix DNA-binding domain"/>
    <property type="match status" value="1"/>
</dbReference>
<dbReference type="SUPFAM" id="SSF88659">
    <property type="entry name" value="Sigma3 and sigma4 domains of RNA polymerase sigma factors"/>
    <property type="match status" value="1"/>
</dbReference>
<dbReference type="InterPro" id="IPR036388">
    <property type="entry name" value="WH-like_DNA-bd_sf"/>
</dbReference>
<name>A0ABT9KZJ5_9ACTN</name>
<evidence type="ECO:0000256" key="3">
    <source>
        <dbReference type="ARBA" id="ARBA00023082"/>
    </source>
</evidence>
<dbReference type="InterPro" id="IPR013325">
    <property type="entry name" value="RNA_pol_sigma_r2"/>
</dbReference>
<comment type="caution">
    <text evidence="7">The sequence shown here is derived from an EMBL/GenBank/DDBJ whole genome shotgun (WGS) entry which is preliminary data.</text>
</comment>
<organism evidence="7 8">
    <name type="scientific">Streptomyces demainii</name>
    <dbReference type="NCBI Taxonomy" id="588122"/>
    <lineage>
        <taxon>Bacteria</taxon>
        <taxon>Bacillati</taxon>
        <taxon>Actinomycetota</taxon>
        <taxon>Actinomycetes</taxon>
        <taxon>Kitasatosporales</taxon>
        <taxon>Streptomycetaceae</taxon>
        <taxon>Streptomyces</taxon>
    </lineage>
</organism>
<evidence type="ECO:0000259" key="6">
    <source>
        <dbReference type="Pfam" id="PF08281"/>
    </source>
</evidence>
<dbReference type="EMBL" id="JAURUE010000001">
    <property type="protein sequence ID" value="MDP9612892.1"/>
    <property type="molecule type" value="Genomic_DNA"/>
</dbReference>
<sequence length="173" mass="19532">MSIHDRAAERAAVLRAFSAFYRDTVKPLIAYVIVSGAPAAIAAEIAQDCMIELFKRWERVSHPRAYVYKAAARMWGRRAVKVRMEAPVDALPEPTSLVPKPDALAEFETRHEMLQVLKALPPRQRQVLLLTLQEFTPAEIAEQLELEAGTVRAHLMRARRAAAARFEEGEEEQ</sequence>
<comment type="similarity">
    <text evidence="1">Belongs to the sigma-70 factor family. ECF subfamily.</text>
</comment>
<dbReference type="Pfam" id="PF08281">
    <property type="entry name" value="Sigma70_r4_2"/>
    <property type="match status" value="1"/>
</dbReference>
<keyword evidence="8" id="KW-1185">Reference proteome</keyword>
<dbReference type="SUPFAM" id="SSF88946">
    <property type="entry name" value="Sigma2 domain of RNA polymerase sigma factors"/>
    <property type="match status" value="1"/>
</dbReference>
<dbReference type="PANTHER" id="PTHR43133:SF8">
    <property type="entry name" value="RNA POLYMERASE SIGMA FACTOR HI_1459-RELATED"/>
    <property type="match status" value="1"/>
</dbReference>
<dbReference type="NCBIfam" id="TIGR02937">
    <property type="entry name" value="sigma70-ECF"/>
    <property type="match status" value="1"/>
</dbReference>
<dbReference type="RefSeq" id="WP_307111246.1">
    <property type="nucleotide sequence ID" value="NZ_JAURUE010000001.1"/>
</dbReference>
<evidence type="ECO:0000256" key="4">
    <source>
        <dbReference type="ARBA" id="ARBA00023125"/>
    </source>
</evidence>